<protein>
    <submittedName>
        <fullName evidence="1">Uncharacterized protein YbaA (DUF1428 family)</fullName>
    </submittedName>
</protein>
<evidence type="ECO:0000313" key="1">
    <source>
        <dbReference type="EMBL" id="MBB3764592.1"/>
    </source>
</evidence>
<reference evidence="1 2" key="1">
    <citation type="submission" date="2020-08" db="EMBL/GenBank/DDBJ databases">
        <title>Genomic Encyclopedia of Type Strains, Phase IV (KMG-IV): sequencing the most valuable type-strain genomes for metagenomic binning, comparative biology and taxonomic classification.</title>
        <authorList>
            <person name="Goeker M."/>
        </authorList>
    </citation>
    <scope>NUCLEOTIDE SEQUENCE [LARGE SCALE GENOMIC DNA]</scope>
    <source>
        <strain evidence="1 2">DSM 24194</strain>
    </source>
</reference>
<dbReference type="InterPro" id="IPR011008">
    <property type="entry name" value="Dimeric_a/b-barrel"/>
</dbReference>
<comment type="caution">
    <text evidence="1">The sequence shown here is derived from an EMBL/GenBank/DDBJ whole genome shotgun (WGS) entry which is preliminary data.</text>
</comment>
<sequence length="116" mass="13264">MAYIDGYLVPVPEGNREKYREMAQEMSGIFKEYGATRVVEAFEDDCPAGKRNDFHTAVLAEDGERTVFSFVEWPSKETRDQAWKKMEADERMQPKGDTPFDGKRLIYGGFTPIVDA</sequence>
<dbReference type="Pfam" id="PF07237">
    <property type="entry name" value="DUF1428"/>
    <property type="match status" value="1"/>
</dbReference>
<keyword evidence="2" id="KW-1185">Reference proteome</keyword>
<accession>A0A839Z4Q5</accession>
<organism evidence="1 2">
    <name type="scientific">Sphingomicrobium lutaoense</name>
    <dbReference type="NCBI Taxonomy" id="515949"/>
    <lineage>
        <taxon>Bacteria</taxon>
        <taxon>Pseudomonadati</taxon>
        <taxon>Pseudomonadota</taxon>
        <taxon>Alphaproteobacteria</taxon>
        <taxon>Sphingomonadales</taxon>
        <taxon>Sphingomonadaceae</taxon>
        <taxon>Sphingomicrobium</taxon>
    </lineage>
</organism>
<dbReference type="EMBL" id="JACICF010000002">
    <property type="protein sequence ID" value="MBB3764592.1"/>
    <property type="molecule type" value="Genomic_DNA"/>
</dbReference>
<dbReference type="RefSeq" id="WP_183933982.1">
    <property type="nucleotide sequence ID" value="NZ_JACICF010000002.1"/>
</dbReference>
<dbReference type="Gene3D" id="3.30.70.100">
    <property type="match status" value="1"/>
</dbReference>
<gene>
    <name evidence="1" type="ORF">FHS50_001654</name>
</gene>
<dbReference type="PIRSF" id="PIRSF007028">
    <property type="entry name" value="UCP007028"/>
    <property type="match status" value="1"/>
</dbReference>
<name>A0A839Z4Q5_9SPHN</name>
<dbReference type="InterPro" id="IPR009874">
    <property type="entry name" value="DUF1428"/>
</dbReference>
<dbReference type="SUPFAM" id="SSF54909">
    <property type="entry name" value="Dimeric alpha+beta barrel"/>
    <property type="match status" value="1"/>
</dbReference>
<proteinExistence type="predicted"/>
<dbReference type="Proteomes" id="UP000578569">
    <property type="component" value="Unassembled WGS sequence"/>
</dbReference>
<evidence type="ECO:0000313" key="2">
    <source>
        <dbReference type="Proteomes" id="UP000578569"/>
    </source>
</evidence>
<dbReference type="AlphaFoldDB" id="A0A839Z4Q5"/>